<evidence type="ECO:0000313" key="4">
    <source>
        <dbReference type="WBParaSite" id="GPLIN_000672000"/>
    </source>
</evidence>
<evidence type="ECO:0000256" key="2">
    <source>
        <dbReference type="SAM" id="SignalP"/>
    </source>
</evidence>
<keyword evidence="2" id="KW-0732">Signal</keyword>
<keyword evidence="3" id="KW-1185">Reference proteome</keyword>
<protein>
    <submittedName>
        <fullName evidence="4">Secreted protein</fullName>
    </submittedName>
</protein>
<feature type="transmembrane region" description="Helical" evidence="1">
    <location>
        <begin position="83"/>
        <end position="102"/>
    </location>
</feature>
<proteinExistence type="predicted"/>
<keyword evidence="1" id="KW-0812">Transmembrane</keyword>
<sequence>MNRLNALLLVSVMAAVLCCDAEIAGFYLVVNGRSQTRNAAGAFAAADQSPVAENHMHELCKQLLSHYCNNQGPSSSAAEQQRFVRLLPVFVVVVTNIWLCWFKTV</sequence>
<keyword evidence="1" id="KW-0472">Membrane</keyword>
<feature type="signal peptide" evidence="2">
    <location>
        <begin position="1"/>
        <end position="21"/>
    </location>
</feature>
<dbReference type="WBParaSite" id="GPLIN_000672000">
    <property type="protein sequence ID" value="GPLIN_000672000"/>
    <property type="gene ID" value="GPLIN_000672000"/>
</dbReference>
<reference evidence="3" key="1">
    <citation type="submission" date="2014-05" db="EMBL/GenBank/DDBJ databases">
        <title>The genome and life-stage specific transcriptomes of Globodera pallida elucidate key aspects of plant parasitism by a cyst nematode.</title>
        <authorList>
            <person name="Cotton J.A."/>
            <person name="Lilley C.J."/>
            <person name="Jones L.M."/>
            <person name="Kikuchi T."/>
            <person name="Reid A.J."/>
            <person name="Thorpe P."/>
            <person name="Tsai I.J."/>
            <person name="Beasley H."/>
            <person name="Blok V."/>
            <person name="Cock P.J.A."/>
            <person name="Van den Akker S.E."/>
            <person name="Holroyd N."/>
            <person name="Hunt M."/>
            <person name="Mantelin S."/>
            <person name="Naghra H."/>
            <person name="Pain A."/>
            <person name="Palomares-Rius J.E."/>
            <person name="Zarowiecki M."/>
            <person name="Berriman M."/>
            <person name="Jones J.T."/>
            <person name="Urwin P.E."/>
        </authorList>
    </citation>
    <scope>NUCLEOTIDE SEQUENCE [LARGE SCALE GENOMIC DNA]</scope>
    <source>
        <strain evidence="3">Lindley</strain>
    </source>
</reference>
<dbReference type="Proteomes" id="UP000050741">
    <property type="component" value="Unassembled WGS sequence"/>
</dbReference>
<evidence type="ECO:0000313" key="3">
    <source>
        <dbReference type="Proteomes" id="UP000050741"/>
    </source>
</evidence>
<evidence type="ECO:0000256" key="1">
    <source>
        <dbReference type="SAM" id="Phobius"/>
    </source>
</evidence>
<organism evidence="3 4">
    <name type="scientific">Globodera pallida</name>
    <name type="common">Potato cyst nematode worm</name>
    <name type="synonym">Heterodera pallida</name>
    <dbReference type="NCBI Taxonomy" id="36090"/>
    <lineage>
        <taxon>Eukaryota</taxon>
        <taxon>Metazoa</taxon>
        <taxon>Ecdysozoa</taxon>
        <taxon>Nematoda</taxon>
        <taxon>Chromadorea</taxon>
        <taxon>Rhabditida</taxon>
        <taxon>Tylenchina</taxon>
        <taxon>Tylenchomorpha</taxon>
        <taxon>Tylenchoidea</taxon>
        <taxon>Heteroderidae</taxon>
        <taxon>Heteroderinae</taxon>
        <taxon>Globodera</taxon>
    </lineage>
</organism>
<accession>A0A183C1H6</accession>
<keyword evidence="1" id="KW-1133">Transmembrane helix</keyword>
<feature type="chain" id="PRO_5008146925" evidence="2">
    <location>
        <begin position="22"/>
        <end position="105"/>
    </location>
</feature>
<dbReference type="AlphaFoldDB" id="A0A183C1H6"/>
<reference evidence="4" key="2">
    <citation type="submission" date="2016-06" db="UniProtKB">
        <authorList>
            <consortium name="WormBaseParasite"/>
        </authorList>
    </citation>
    <scope>IDENTIFICATION</scope>
</reference>
<name>A0A183C1H6_GLOPA</name>